<dbReference type="RefSeq" id="WP_301199351.1">
    <property type="nucleotide sequence ID" value="NZ_JAPDPI010000018.1"/>
</dbReference>
<dbReference type="InterPro" id="IPR027417">
    <property type="entry name" value="P-loop_NTPase"/>
</dbReference>
<dbReference type="Gene3D" id="3.40.50.300">
    <property type="entry name" value="P-loop containing nucleotide triphosphate hydrolases"/>
    <property type="match status" value="1"/>
</dbReference>
<protein>
    <submittedName>
        <fullName evidence="1">Uncharacterized protein</fullName>
    </submittedName>
</protein>
<name>A0AAE3MED5_9BACT</name>
<comment type="caution">
    <text evidence="1">The sequence shown here is derived from an EMBL/GenBank/DDBJ whole genome shotgun (WGS) entry which is preliminary data.</text>
</comment>
<accession>A0AAE3MED5</accession>
<sequence length="300" mass="34214">MCIGINLLALNVADLVIKFFSQSKKIEFDIESSVLHYKENDDVPEDFFLEYSLSDTPFIQDADWSFVGKPDKNSFLNYSWYILNEKDKVVIKVEYEDHIQLKEITAVLDLKKGKGVVAVVPLSGNVDVVKIDPLIHPLGSLLLLYLVHQKGGLLMHASGIVDQGNAYVFTGVSGIGKSTMCRLWKECGARAVNDDRVVLRLQGDDVIVYNNPMPYYAQFPVQSTLNKIFLLKQSPENYIKPLKGVFAYSRVLGNFIQQFYDKDMIRQHLEYIEKVLLKVEVYELGFKPDYDIVKLVRAMD</sequence>
<keyword evidence="2" id="KW-1185">Reference proteome</keyword>
<reference evidence="1" key="1">
    <citation type="submission" date="2022-10" db="EMBL/GenBank/DDBJ databases">
        <authorList>
            <person name="Yu W.X."/>
        </authorList>
    </citation>
    <scope>NUCLEOTIDE SEQUENCE</scope>
    <source>
        <strain evidence="1">D04</strain>
    </source>
</reference>
<proteinExistence type="predicted"/>
<dbReference type="AlphaFoldDB" id="A0AAE3MED5"/>
<organism evidence="1 2">
    <name type="scientific">Plebeiibacterium marinum</name>
    <dbReference type="NCBI Taxonomy" id="2992111"/>
    <lineage>
        <taxon>Bacteria</taxon>
        <taxon>Pseudomonadati</taxon>
        <taxon>Bacteroidota</taxon>
        <taxon>Bacteroidia</taxon>
        <taxon>Marinilabiliales</taxon>
        <taxon>Marinilabiliaceae</taxon>
        <taxon>Plebeiibacterium</taxon>
    </lineage>
</organism>
<evidence type="ECO:0000313" key="2">
    <source>
        <dbReference type="Proteomes" id="UP001207408"/>
    </source>
</evidence>
<evidence type="ECO:0000313" key="1">
    <source>
        <dbReference type="EMBL" id="MCW3805979.1"/>
    </source>
</evidence>
<gene>
    <name evidence="1" type="ORF">OM074_10100</name>
</gene>
<dbReference type="SUPFAM" id="SSF53795">
    <property type="entry name" value="PEP carboxykinase-like"/>
    <property type="match status" value="1"/>
</dbReference>
<dbReference type="Proteomes" id="UP001207408">
    <property type="component" value="Unassembled WGS sequence"/>
</dbReference>
<dbReference type="EMBL" id="JAPDPI010000018">
    <property type="protein sequence ID" value="MCW3805979.1"/>
    <property type="molecule type" value="Genomic_DNA"/>
</dbReference>